<comment type="caution">
    <text evidence="1">The sequence shown here is derived from an EMBL/GenBank/DDBJ whole genome shotgun (WGS) entry which is preliminary data.</text>
</comment>
<protein>
    <submittedName>
        <fullName evidence="1">Uncharacterized protein</fullName>
    </submittedName>
</protein>
<dbReference type="OrthoDB" id="2753953at2759"/>
<reference evidence="1 2" key="1">
    <citation type="submission" date="2016-10" db="EMBL/GenBank/DDBJ databases">
        <title>Genome sequence of the basidiomycete white-rot fungus Trametes pubescens.</title>
        <authorList>
            <person name="Makela M.R."/>
            <person name="Granchi Z."/>
            <person name="Peng M."/>
            <person name="De Vries R.P."/>
            <person name="Grigoriev I."/>
            <person name="Riley R."/>
            <person name="Hilden K."/>
        </authorList>
    </citation>
    <scope>NUCLEOTIDE SEQUENCE [LARGE SCALE GENOMIC DNA]</scope>
    <source>
        <strain evidence="1 2">FBCC735</strain>
    </source>
</reference>
<proteinExistence type="predicted"/>
<dbReference type="EMBL" id="MNAD01000467">
    <property type="protein sequence ID" value="OJT12656.1"/>
    <property type="molecule type" value="Genomic_DNA"/>
</dbReference>
<keyword evidence="2" id="KW-1185">Reference proteome</keyword>
<sequence>MIHSVHDTPFEQKVMWQFNLSGLPPPYETGRCAIIEACIGKAMTDCRHHIKTKVNESLKADARAKDIASLAAQIIGRSRIKPTAALYMRLANICWAITQLPGKFSEDAFWVKFDAILEGQRAKYTEPGHLYTAVKKLYDDDVKKFGEPDLVSYRLSTLTVKRSG</sequence>
<evidence type="ECO:0000313" key="2">
    <source>
        <dbReference type="Proteomes" id="UP000184267"/>
    </source>
</evidence>
<organism evidence="1 2">
    <name type="scientific">Trametes pubescens</name>
    <name type="common">White-rot fungus</name>
    <dbReference type="NCBI Taxonomy" id="154538"/>
    <lineage>
        <taxon>Eukaryota</taxon>
        <taxon>Fungi</taxon>
        <taxon>Dikarya</taxon>
        <taxon>Basidiomycota</taxon>
        <taxon>Agaricomycotina</taxon>
        <taxon>Agaricomycetes</taxon>
        <taxon>Polyporales</taxon>
        <taxon>Polyporaceae</taxon>
        <taxon>Trametes</taxon>
    </lineage>
</organism>
<accession>A0A1M2VYN3</accession>
<evidence type="ECO:0000313" key="1">
    <source>
        <dbReference type="EMBL" id="OJT12656.1"/>
    </source>
</evidence>
<dbReference type="Proteomes" id="UP000184267">
    <property type="component" value="Unassembled WGS sequence"/>
</dbReference>
<name>A0A1M2VYN3_TRAPU</name>
<dbReference type="OMA" id="RLANICW"/>
<dbReference type="AlphaFoldDB" id="A0A1M2VYN3"/>
<gene>
    <name evidence="1" type="ORF">TRAPUB_10799</name>
</gene>